<protein>
    <submittedName>
        <fullName evidence="1">Addiction module toxin RelE</fullName>
    </submittedName>
</protein>
<name>A0A603JVX1_SALIN</name>
<accession>A0A603JVX1</accession>
<dbReference type="AlphaFoldDB" id="A0A603JVX1"/>
<dbReference type="PIRSF" id="PIRSF039032">
    <property type="entry name" value="HigB-2"/>
    <property type="match status" value="1"/>
</dbReference>
<comment type="caution">
    <text evidence="1">The sequence shown here is derived from an EMBL/GenBank/DDBJ whole genome shotgun (WGS) entry which is preliminary data.</text>
</comment>
<sequence>MDYCTFIETPFFEKQREELLTDDEYQQFQELLIQDPSKGDLITGTGGCRKIRLSLDNNKGKSGGARAIYYYQPEPNGKVWLLALYAKSVKISLTDKEKSQLKAVIQAIKR</sequence>
<organism evidence="1">
    <name type="scientific">Salmonella infantis</name>
    <dbReference type="NCBI Taxonomy" id="595"/>
    <lineage>
        <taxon>Bacteria</taxon>
        <taxon>Pseudomonadati</taxon>
        <taxon>Pseudomonadota</taxon>
        <taxon>Gammaproteobacteria</taxon>
        <taxon>Enterobacterales</taxon>
        <taxon>Enterobacteriaceae</taxon>
        <taxon>Salmonella</taxon>
    </lineage>
</organism>
<proteinExistence type="predicted"/>
<gene>
    <name evidence="1" type="ORF">G9W72_004583</name>
</gene>
<evidence type="ECO:0000313" key="1">
    <source>
        <dbReference type="EMBL" id="HAF0301437.1"/>
    </source>
</evidence>
<dbReference type="EMBL" id="DAATVP010000028">
    <property type="protein sequence ID" value="HAF0301437.1"/>
    <property type="molecule type" value="Genomic_DNA"/>
</dbReference>
<dbReference type="InterPro" id="IPR009387">
    <property type="entry name" value="HigB-2"/>
</dbReference>
<reference evidence="1" key="1">
    <citation type="journal article" date="2018" name="Genome Biol.">
        <title>SKESA: strategic k-mer extension for scrupulous assemblies.</title>
        <authorList>
            <person name="Souvorov A."/>
            <person name="Agarwala R."/>
            <person name="Lipman D.J."/>
        </authorList>
    </citation>
    <scope>NUCLEOTIDE SEQUENCE</scope>
    <source>
        <strain evidence="1">09051564_33_guinea_fowl_Incl1_ESC-S_2009</strain>
    </source>
</reference>
<reference evidence="1" key="2">
    <citation type="submission" date="2018-07" db="EMBL/GenBank/DDBJ databases">
        <authorList>
            <consortium name="NCBI Pathogen Detection Project"/>
        </authorList>
    </citation>
    <scope>NUCLEOTIDE SEQUENCE</scope>
    <source>
        <strain evidence="1">09051564_33_guinea_fowl_Incl1_ESC-S_2009</strain>
    </source>
</reference>